<dbReference type="GO" id="GO:0016787">
    <property type="term" value="F:hydrolase activity"/>
    <property type="evidence" value="ECO:0007669"/>
    <property type="project" value="UniProtKB-KW"/>
</dbReference>
<proteinExistence type="predicted"/>
<dbReference type="PANTHER" id="PTHR48081">
    <property type="entry name" value="AB HYDROLASE SUPERFAMILY PROTEIN C4A8.06C"/>
    <property type="match status" value="1"/>
</dbReference>
<dbReference type="InterPro" id="IPR050300">
    <property type="entry name" value="GDXG_lipolytic_enzyme"/>
</dbReference>
<accession>A0ABS7BSE0</accession>
<dbReference type="PANTHER" id="PTHR48081:SF8">
    <property type="entry name" value="ALPHA_BETA HYDROLASE FOLD-3 DOMAIN-CONTAINING PROTEIN-RELATED"/>
    <property type="match status" value="1"/>
</dbReference>
<dbReference type="Gene3D" id="3.40.50.1820">
    <property type="entry name" value="alpha/beta hydrolase"/>
    <property type="match status" value="1"/>
</dbReference>
<evidence type="ECO:0000256" key="1">
    <source>
        <dbReference type="ARBA" id="ARBA00022801"/>
    </source>
</evidence>
<evidence type="ECO:0000313" key="4">
    <source>
        <dbReference type="Proteomes" id="UP000759103"/>
    </source>
</evidence>
<organism evidence="3 4">
    <name type="scientific">Sphingomonas citri</name>
    <dbReference type="NCBI Taxonomy" id="2862499"/>
    <lineage>
        <taxon>Bacteria</taxon>
        <taxon>Pseudomonadati</taxon>
        <taxon>Pseudomonadota</taxon>
        <taxon>Alphaproteobacteria</taxon>
        <taxon>Sphingomonadales</taxon>
        <taxon>Sphingomonadaceae</taxon>
        <taxon>Sphingomonas</taxon>
    </lineage>
</organism>
<name>A0ABS7BSE0_9SPHN</name>
<dbReference type="EMBL" id="JAHXZN010000008">
    <property type="protein sequence ID" value="MBW6532518.1"/>
    <property type="molecule type" value="Genomic_DNA"/>
</dbReference>
<evidence type="ECO:0000313" key="3">
    <source>
        <dbReference type="EMBL" id="MBW6532518.1"/>
    </source>
</evidence>
<gene>
    <name evidence="3" type="ORF">KZ820_17390</name>
</gene>
<dbReference type="Pfam" id="PF07859">
    <property type="entry name" value="Abhydrolase_3"/>
    <property type="match status" value="1"/>
</dbReference>
<comment type="caution">
    <text evidence="3">The sequence shown here is derived from an EMBL/GenBank/DDBJ whole genome shotgun (WGS) entry which is preliminary data.</text>
</comment>
<protein>
    <submittedName>
        <fullName evidence="3">Alpha/beta hydrolase</fullName>
    </submittedName>
</protein>
<dbReference type="InterPro" id="IPR013094">
    <property type="entry name" value="AB_hydrolase_3"/>
</dbReference>
<dbReference type="SUPFAM" id="SSF53474">
    <property type="entry name" value="alpha/beta-Hydrolases"/>
    <property type="match status" value="1"/>
</dbReference>
<dbReference type="InterPro" id="IPR029058">
    <property type="entry name" value="AB_hydrolase_fold"/>
</dbReference>
<reference evidence="3 4" key="1">
    <citation type="submission" date="2021-07" db="EMBL/GenBank/DDBJ databases">
        <title>Sphingomonas sp.</title>
        <authorList>
            <person name="Feng G."/>
            <person name="Li J."/>
            <person name="Pan M."/>
        </authorList>
    </citation>
    <scope>NUCLEOTIDE SEQUENCE [LARGE SCALE GENOMIC DNA]</scope>
    <source>
        <strain evidence="3 4">RRHST34</strain>
    </source>
</reference>
<dbReference type="Proteomes" id="UP000759103">
    <property type="component" value="Unassembled WGS sequence"/>
</dbReference>
<feature type="domain" description="Alpha/beta hydrolase fold-3" evidence="2">
    <location>
        <begin position="92"/>
        <end position="300"/>
    </location>
</feature>
<evidence type="ECO:0000259" key="2">
    <source>
        <dbReference type="Pfam" id="PF07859"/>
    </source>
</evidence>
<keyword evidence="1 3" id="KW-0378">Hydrolase</keyword>
<keyword evidence="4" id="KW-1185">Reference proteome</keyword>
<sequence>MLIPTRVRPSELDRLIAAVDPDLRAPLRGRVDLGGTPLSRATLAAARNSIITPRPLPAPPIAARRIAGVPGAPPVSLYVINQGEPGTRRPAILHIHGGGYVLMRADDTFPQLQTIARAHDCVIVTVDYRLAPETRFPGARDDNEAALRWLHREADSLGVDRSRIAVMGESAGGGHAAMLALAARDRGEVSLVAQILVYPMLDDRTGSRRMPRTGIGEIGWTSAQNRFGWGALLGVAAGSSVVPSGAVPARVPDLAGLPPTFIAVGSIDLFVDEDIDYAHRLIDAGVSTDLMVLDGAYHGFDGAVPDAPVTRRFVASRDAALRRAFTPGGWRRG</sequence>